<dbReference type="AlphaFoldDB" id="A0A024FXM6"/>
<organism evidence="1 2">
    <name type="scientific">Albugo candida</name>
    <dbReference type="NCBI Taxonomy" id="65357"/>
    <lineage>
        <taxon>Eukaryota</taxon>
        <taxon>Sar</taxon>
        <taxon>Stramenopiles</taxon>
        <taxon>Oomycota</taxon>
        <taxon>Peronosporomycetes</taxon>
        <taxon>Albuginales</taxon>
        <taxon>Albuginaceae</taxon>
        <taxon>Albugo</taxon>
    </lineage>
</organism>
<dbReference type="InParanoid" id="A0A024FXM6"/>
<gene>
    <name evidence="1" type="ORF">BN9_134730</name>
</gene>
<keyword evidence="2" id="KW-1185">Reference proteome</keyword>
<dbReference type="EMBL" id="CAIX01002082">
    <property type="protein sequence ID" value="CCI11781.1"/>
    <property type="molecule type" value="Genomic_DNA"/>
</dbReference>
<comment type="caution">
    <text evidence="1">The sequence shown here is derived from an EMBL/GenBank/DDBJ whole genome shotgun (WGS) entry which is preliminary data.</text>
</comment>
<protein>
    <submittedName>
        <fullName evidence="1">Uncharacterized protein</fullName>
    </submittedName>
</protein>
<dbReference type="Proteomes" id="UP000053237">
    <property type="component" value="Unassembled WGS sequence"/>
</dbReference>
<reference evidence="1 2" key="1">
    <citation type="submission" date="2012-05" db="EMBL/GenBank/DDBJ databases">
        <title>Recombination and specialization in a pathogen metapopulation.</title>
        <authorList>
            <person name="Gardiner A."/>
            <person name="Kemen E."/>
            <person name="Schultz-Larsen T."/>
            <person name="MacLean D."/>
            <person name="Van Oosterhout C."/>
            <person name="Jones J.D.G."/>
        </authorList>
    </citation>
    <scope>NUCLEOTIDE SEQUENCE [LARGE SCALE GENOMIC DNA]</scope>
    <source>
        <strain evidence="1 2">Ac Nc2</strain>
    </source>
</reference>
<sequence>MSAPNWTLYASEDFFFQKKISHAELYVEVHARLCDCFLRLRMHILLNEKPLLDVIVTHDLMELVVSAIIAFVRKRSNEKSLTFLPNEINAHIHPSLSLTISQAA</sequence>
<evidence type="ECO:0000313" key="1">
    <source>
        <dbReference type="EMBL" id="CCI11781.1"/>
    </source>
</evidence>
<proteinExistence type="predicted"/>
<name>A0A024FXM6_9STRA</name>
<accession>A0A024FXM6</accession>
<evidence type="ECO:0000313" key="2">
    <source>
        <dbReference type="Proteomes" id="UP000053237"/>
    </source>
</evidence>